<feature type="region of interest" description="Disordered" evidence="2">
    <location>
        <begin position="1"/>
        <end position="20"/>
    </location>
</feature>
<dbReference type="GO" id="GO:0006270">
    <property type="term" value="P:DNA replication initiation"/>
    <property type="evidence" value="ECO:0007669"/>
    <property type="project" value="InterPro"/>
</dbReference>
<dbReference type="InterPro" id="IPR036390">
    <property type="entry name" value="WH_DNA-bd_sf"/>
</dbReference>
<evidence type="ECO:0000259" key="3">
    <source>
        <dbReference type="Pfam" id="PF01051"/>
    </source>
</evidence>
<organism evidence="4 5">
    <name type="scientific">Sphingomonas paucimobilis NBRC 13935</name>
    <dbReference type="NCBI Taxonomy" id="1219050"/>
    <lineage>
        <taxon>Bacteria</taxon>
        <taxon>Pseudomonadati</taxon>
        <taxon>Pseudomonadota</taxon>
        <taxon>Alphaproteobacteria</taxon>
        <taxon>Sphingomonadales</taxon>
        <taxon>Sphingomonadaceae</taxon>
        <taxon>Sphingomonas</taxon>
    </lineage>
</organism>
<dbReference type="AlphaFoldDB" id="A0A0C9NIW3"/>
<accession>A0A0C9NIW3</accession>
<sequence length="431" mass="48202">MDDSPVQDVELSDDEQERAGRAMRVAHALASKQTEEFAKPGKLVEVRFVKGQSLSLTASRLLALMILAAGGDAWRDVSHRMRKADIRRGHKGNERISDMLEELHRTLFAEDDRSWRGRKATRRFPLIQMSKEEVEDEDGVESGWIEWEFTADARKLIQESETYAVLNRQAVLGFRSSYALKLYEIGALRIYRRQPTWRCDITALRAALGIAPDVYKDFAQLRRKVLQTAKSEIDQLAHFRVEWKETRQGRAVAEVEFRFEAKDAPAQIGTVDELERHSAGRRARREGTVETVAVVETPRQVSPQVRLPVVIGRVKDGTGGAVGQGDDAGSTERAAAVSDLVRQAAGRMRSADAERPPTKFASFPSGSLRWSGAEEFLAIGRSHGGGWDVDLIAEAYRGHMGDRLARLSGAKLQKSWQGFCESYVARKGRPS</sequence>
<dbReference type="InterPro" id="IPR036388">
    <property type="entry name" value="WH-like_DNA-bd_sf"/>
</dbReference>
<proteinExistence type="inferred from homology"/>
<dbReference type="Gene3D" id="1.10.10.10">
    <property type="entry name" value="Winged helix-like DNA-binding domain superfamily/Winged helix DNA-binding domain"/>
    <property type="match status" value="1"/>
</dbReference>
<protein>
    <submittedName>
        <fullName evidence="4">DNA, contig: SP643</fullName>
    </submittedName>
</protein>
<reference evidence="4 5" key="1">
    <citation type="submission" date="2014-08" db="EMBL/GenBank/DDBJ databases">
        <title>Whole genome shotgun sequence of Sphingomonas paucimobilis NBRC 13935.</title>
        <authorList>
            <person name="Hosoyama A."/>
            <person name="Hashimoto M."/>
            <person name="Hosoyama Y."/>
            <person name="Noguchi M."/>
            <person name="Uohara A."/>
            <person name="Ohji S."/>
            <person name="Katano-Makiyama Y."/>
            <person name="Ichikawa N."/>
            <person name="Kimura A."/>
            <person name="Yamazoe A."/>
            <person name="Fujita N."/>
        </authorList>
    </citation>
    <scope>NUCLEOTIDE SEQUENCE [LARGE SCALE GENOMIC DNA]</scope>
    <source>
        <strain evidence="4 5">NBRC 13935</strain>
    </source>
</reference>
<feature type="domain" description="Initiator Rep protein WH1" evidence="3">
    <location>
        <begin position="52"/>
        <end position="185"/>
    </location>
</feature>
<dbReference type="SUPFAM" id="SSF46785">
    <property type="entry name" value="Winged helix' DNA-binding domain"/>
    <property type="match status" value="1"/>
</dbReference>
<evidence type="ECO:0000313" key="4">
    <source>
        <dbReference type="EMBL" id="GAN14633.1"/>
    </source>
</evidence>
<keyword evidence="5" id="KW-1185">Reference proteome</keyword>
<comment type="caution">
    <text evidence="4">The sequence shown here is derived from an EMBL/GenBank/DDBJ whole genome shotgun (WGS) entry which is preliminary data.</text>
</comment>
<dbReference type="Pfam" id="PF21205">
    <property type="entry name" value="Rep3_C"/>
    <property type="match status" value="1"/>
</dbReference>
<dbReference type="Pfam" id="PF01051">
    <property type="entry name" value="Rep3_N"/>
    <property type="match status" value="1"/>
</dbReference>
<name>A0A0C9NIW3_SPHPI</name>
<gene>
    <name evidence="4" type="ORF">SP6_43_01320</name>
</gene>
<evidence type="ECO:0000256" key="1">
    <source>
        <dbReference type="ARBA" id="ARBA00038283"/>
    </source>
</evidence>
<feature type="compositionally biased region" description="Acidic residues" evidence="2">
    <location>
        <begin position="1"/>
        <end position="16"/>
    </location>
</feature>
<evidence type="ECO:0000256" key="2">
    <source>
        <dbReference type="SAM" id="MobiDB-lite"/>
    </source>
</evidence>
<dbReference type="EMBL" id="BBJS01000043">
    <property type="protein sequence ID" value="GAN14633.1"/>
    <property type="molecule type" value="Genomic_DNA"/>
</dbReference>
<comment type="similarity">
    <text evidence="1">Belongs to the initiator RepB protein family.</text>
</comment>
<dbReference type="Proteomes" id="UP000032025">
    <property type="component" value="Unassembled WGS sequence"/>
</dbReference>
<evidence type="ECO:0000313" key="5">
    <source>
        <dbReference type="Proteomes" id="UP000032025"/>
    </source>
</evidence>
<dbReference type="InterPro" id="IPR000525">
    <property type="entry name" value="Initiator_Rep_WH1"/>
</dbReference>
<dbReference type="GO" id="GO:0003887">
    <property type="term" value="F:DNA-directed DNA polymerase activity"/>
    <property type="evidence" value="ECO:0007669"/>
    <property type="project" value="InterPro"/>
</dbReference>